<dbReference type="PANTHER" id="PTHR30231:SF41">
    <property type="entry name" value="DNA POLYMERASE III SUBUNIT EPSILON"/>
    <property type="match status" value="1"/>
</dbReference>
<dbReference type="Proteomes" id="UP000007519">
    <property type="component" value="Chromosome"/>
</dbReference>
<dbReference type="RefSeq" id="WP_015692004.1">
    <property type="nucleotide sequence ID" value="NC_016940.1"/>
</dbReference>
<name>H6LA06_SAPGL</name>
<accession>H6LA06</accession>
<sequence length="248" mass="28415">MGLQLERPLVFFDLETTGTSIVNDRIVQIGAIKLFPDGRTEVKNRLVNPQMPIPEGASAVHGIYDKDVVNEPKFRQLAKAFYGWLKDSDLAGYNSDNFDIPMLAEEFARAGIEYPTPDTHFVDVIKLERYVNSHKLGDTYQRYTGEELLDAHDAIADIEATKTILEKQLEKHDELPITVKELEALFVEEGKERVDFAGKIYRHEGELYWNFGKLRDQPIRADKGYADWVLRGEFSENTKKFVRAVFEG</sequence>
<dbReference type="AlphaFoldDB" id="H6LA06"/>
<feature type="domain" description="Exonuclease" evidence="1">
    <location>
        <begin position="8"/>
        <end position="174"/>
    </location>
</feature>
<protein>
    <submittedName>
        <fullName evidence="2">DNA polymerase III epsilon chain</fullName>
        <ecNumber evidence="2">2.7.7.7</ecNumber>
    </submittedName>
</protein>
<evidence type="ECO:0000313" key="3">
    <source>
        <dbReference type="Proteomes" id="UP000007519"/>
    </source>
</evidence>
<keyword evidence="2" id="KW-0808">Transferase</keyword>
<dbReference type="EC" id="2.7.7.7" evidence="2"/>
<dbReference type="Pfam" id="PF00929">
    <property type="entry name" value="RNase_T"/>
    <property type="match status" value="1"/>
</dbReference>
<dbReference type="CDD" id="cd06127">
    <property type="entry name" value="DEDDh"/>
    <property type="match status" value="1"/>
</dbReference>
<dbReference type="InterPro" id="IPR013520">
    <property type="entry name" value="Ribonucl_H"/>
</dbReference>
<dbReference type="InterPro" id="IPR012337">
    <property type="entry name" value="RNaseH-like_sf"/>
</dbReference>
<dbReference type="GO" id="GO:0045004">
    <property type="term" value="P:DNA replication proofreading"/>
    <property type="evidence" value="ECO:0007669"/>
    <property type="project" value="TreeGrafter"/>
</dbReference>
<keyword evidence="2" id="KW-0548">Nucleotidyltransferase</keyword>
<reference evidence="2 3" key="1">
    <citation type="journal article" date="2012" name="Stand. Genomic Sci.">
        <title>Complete genome sequencing and analysis of Saprospira grandis str. Lewin, a predatory marine bacterium.</title>
        <authorList>
            <person name="Saw J.H."/>
            <person name="Yuryev A."/>
            <person name="Kanbe M."/>
            <person name="Hou S."/>
            <person name="Young A.G."/>
            <person name="Aizawa S."/>
            <person name="Alam M."/>
        </authorList>
    </citation>
    <scope>NUCLEOTIDE SEQUENCE [LARGE SCALE GENOMIC DNA]</scope>
    <source>
        <strain evidence="2 3">Lewin</strain>
    </source>
</reference>
<organism evidence="2 3">
    <name type="scientific">Saprospira grandis (strain Lewin)</name>
    <dbReference type="NCBI Taxonomy" id="984262"/>
    <lineage>
        <taxon>Bacteria</taxon>
        <taxon>Pseudomonadati</taxon>
        <taxon>Bacteroidota</taxon>
        <taxon>Saprospiria</taxon>
        <taxon>Saprospirales</taxon>
        <taxon>Saprospiraceae</taxon>
        <taxon>Saprospira</taxon>
    </lineage>
</organism>
<evidence type="ECO:0000259" key="1">
    <source>
        <dbReference type="SMART" id="SM00479"/>
    </source>
</evidence>
<dbReference type="OrthoDB" id="9791657at2"/>
<dbReference type="SMART" id="SM00479">
    <property type="entry name" value="EXOIII"/>
    <property type="match status" value="1"/>
</dbReference>
<dbReference type="SUPFAM" id="SSF53098">
    <property type="entry name" value="Ribonuclease H-like"/>
    <property type="match status" value="1"/>
</dbReference>
<dbReference type="KEGG" id="sgn:SGRA_1634"/>
<dbReference type="EMBL" id="CP002831">
    <property type="protein sequence ID" value="AFC24369.1"/>
    <property type="molecule type" value="Genomic_DNA"/>
</dbReference>
<gene>
    <name evidence="2" type="primary">dnaQ</name>
    <name evidence="2" type="ordered locus">SGRA_1634</name>
</gene>
<proteinExistence type="predicted"/>
<dbReference type="Gene3D" id="3.30.420.10">
    <property type="entry name" value="Ribonuclease H-like superfamily/Ribonuclease H"/>
    <property type="match status" value="1"/>
</dbReference>
<dbReference type="GO" id="GO:0005829">
    <property type="term" value="C:cytosol"/>
    <property type="evidence" value="ECO:0007669"/>
    <property type="project" value="TreeGrafter"/>
</dbReference>
<dbReference type="GO" id="GO:0003676">
    <property type="term" value="F:nucleic acid binding"/>
    <property type="evidence" value="ECO:0007669"/>
    <property type="project" value="InterPro"/>
</dbReference>
<dbReference type="PANTHER" id="PTHR30231">
    <property type="entry name" value="DNA POLYMERASE III SUBUNIT EPSILON"/>
    <property type="match status" value="1"/>
</dbReference>
<dbReference type="GO" id="GO:0003887">
    <property type="term" value="F:DNA-directed DNA polymerase activity"/>
    <property type="evidence" value="ECO:0007669"/>
    <property type="project" value="UniProtKB-EC"/>
</dbReference>
<dbReference type="STRING" id="984262.SGRA_1634"/>
<keyword evidence="3" id="KW-1185">Reference proteome</keyword>
<dbReference type="HOGENOM" id="CLU_061549_0_0_10"/>
<evidence type="ECO:0000313" key="2">
    <source>
        <dbReference type="EMBL" id="AFC24369.1"/>
    </source>
</evidence>
<dbReference type="InterPro" id="IPR036397">
    <property type="entry name" value="RNaseH_sf"/>
</dbReference>
<dbReference type="GO" id="GO:0008408">
    <property type="term" value="F:3'-5' exonuclease activity"/>
    <property type="evidence" value="ECO:0007669"/>
    <property type="project" value="TreeGrafter"/>
</dbReference>
<dbReference type="eggNOG" id="COG0847">
    <property type="taxonomic scope" value="Bacteria"/>
</dbReference>